<dbReference type="Proteomes" id="UP000317122">
    <property type="component" value="Unassembled WGS sequence"/>
</dbReference>
<dbReference type="PIRSF" id="PIRSF020680">
    <property type="entry name" value="PhnH"/>
    <property type="match status" value="1"/>
</dbReference>
<organism evidence="1 2">
    <name type="scientific">Mesorhizobium tianshanense</name>
    <dbReference type="NCBI Taxonomy" id="39844"/>
    <lineage>
        <taxon>Bacteria</taxon>
        <taxon>Pseudomonadati</taxon>
        <taxon>Pseudomonadota</taxon>
        <taxon>Alphaproteobacteria</taxon>
        <taxon>Hyphomicrobiales</taxon>
        <taxon>Phyllobacteriaceae</taxon>
        <taxon>Mesorhizobium</taxon>
    </lineage>
</organism>
<dbReference type="RefSeq" id="WP_145720245.1">
    <property type="nucleotide sequence ID" value="NZ_BSPF01000004.1"/>
</dbReference>
<proteinExistence type="predicted"/>
<evidence type="ECO:0000313" key="1">
    <source>
        <dbReference type="EMBL" id="TWI33186.1"/>
    </source>
</evidence>
<sequence length="201" mass="22161">MKRDLAAPELRPAFADPVFDTQAVFRTLMSAVAYPGRIFPLDRSVSAPHPLDVAATALCLTLADFETPIWLDGRASSDEARSYLRFHCEAPQTTDKKSARFALIADPSSMPHLMDFHPGDVEFPDRSTTLIVQVPSLTEGPTASWFGPGINQVIKPGIAGLPDWFWPEWNLCSEIYPMGVDVFFISGDMLVGLPRAVRVEV</sequence>
<dbReference type="NCBIfam" id="TIGR03292">
    <property type="entry name" value="PhnH_redo"/>
    <property type="match status" value="1"/>
</dbReference>
<dbReference type="InterPro" id="IPR038058">
    <property type="entry name" value="PhnH-like_sp"/>
</dbReference>
<comment type="caution">
    <text evidence="1">The sequence shown here is derived from an EMBL/GenBank/DDBJ whole genome shotgun (WGS) entry which is preliminary data.</text>
</comment>
<name>A0A562NN62_9HYPH</name>
<dbReference type="InterPro" id="IPR008772">
    <property type="entry name" value="Phosphonate_metab_PhnH"/>
</dbReference>
<dbReference type="AlphaFoldDB" id="A0A562NN62"/>
<dbReference type="EMBL" id="VLKT01000026">
    <property type="protein sequence ID" value="TWI33186.1"/>
    <property type="molecule type" value="Genomic_DNA"/>
</dbReference>
<accession>A0A562NN62</accession>
<dbReference type="SUPFAM" id="SSF159709">
    <property type="entry name" value="PhnH-like"/>
    <property type="match status" value="1"/>
</dbReference>
<protein>
    <submittedName>
        <fullName evidence="1">Alpha-D-ribose 1-methylphosphonate 5-triphosphate synthase subunit PhnH</fullName>
    </submittedName>
</protein>
<dbReference type="GO" id="GO:0019634">
    <property type="term" value="P:organic phosphonate metabolic process"/>
    <property type="evidence" value="ECO:0007669"/>
    <property type="project" value="InterPro"/>
</dbReference>
<keyword evidence="2" id="KW-1185">Reference proteome</keyword>
<dbReference type="Pfam" id="PF05845">
    <property type="entry name" value="PhnH"/>
    <property type="match status" value="1"/>
</dbReference>
<dbReference type="Gene3D" id="3.40.50.11310">
    <property type="entry name" value="Bacterial phosphonate metabolism protein PhnH"/>
    <property type="match status" value="1"/>
</dbReference>
<dbReference type="OrthoDB" id="9814509at2"/>
<evidence type="ECO:0000313" key="2">
    <source>
        <dbReference type="Proteomes" id="UP000317122"/>
    </source>
</evidence>
<reference evidence="1 2" key="1">
    <citation type="journal article" date="2015" name="Stand. Genomic Sci.">
        <title>Genomic Encyclopedia of Bacterial and Archaeal Type Strains, Phase III: the genomes of soil and plant-associated and newly described type strains.</title>
        <authorList>
            <person name="Whitman W.B."/>
            <person name="Woyke T."/>
            <person name="Klenk H.P."/>
            <person name="Zhou Y."/>
            <person name="Lilburn T.G."/>
            <person name="Beck B.J."/>
            <person name="De Vos P."/>
            <person name="Vandamme P."/>
            <person name="Eisen J.A."/>
            <person name="Garrity G."/>
            <person name="Hugenholtz P."/>
            <person name="Kyrpides N.C."/>
        </authorList>
    </citation>
    <scope>NUCLEOTIDE SEQUENCE [LARGE SCALE GENOMIC DNA]</scope>
    <source>
        <strain evidence="1 2">CGMCC 1.2546</strain>
    </source>
</reference>
<gene>
    <name evidence="1" type="ORF">IQ26_04187</name>
</gene>